<keyword evidence="4 6" id="KW-0067">ATP-binding</keyword>
<dbReference type="PROSITE" id="PS50893">
    <property type="entry name" value="ABC_TRANSPORTER_2"/>
    <property type="match status" value="1"/>
</dbReference>
<dbReference type="CDD" id="cd03257">
    <property type="entry name" value="ABC_NikE_OppD_transporters"/>
    <property type="match status" value="1"/>
</dbReference>
<dbReference type="RefSeq" id="WP_116492583.1">
    <property type="nucleotide sequence ID" value="NZ_QDFR01000007.1"/>
</dbReference>
<dbReference type="InterPro" id="IPR003593">
    <property type="entry name" value="AAA+_ATPase"/>
</dbReference>
<dbReference type="GO" id="GO:0005524">
    <property type="term" value="F:ATP binding"/>
    <property type="evidence" value="ECO:0007669"/>
    <property type="project" value="UniProtKB-KW"/>
</dbReference>
<protein>
    <submittedName>
        <fullName evidence="6">Peptide ABC transporter ATP-binding protein</fullName>
    </submittedName>
</protein>
<dbReference type="PROSITE" id="PS00211">
    <property type="entry name" value="ABC_TRANSPORTER_1"/>
    <property type="match status" value="1"/>
</dbReference>
<reference evidence="6 7" key="1">
    <citation type="submission" date="2018-04" db="EMBL/GenBank/DDBJ databases">
        <authorList>
            <person name="Hagen T."/>
        </authorList>
    </citation>
    <scope>NUCLEOTIDE SEQUENCE [LARGE SCALE GENOMIC DNA]</scope>
    <source>
        <strain evidence="6 7">TPD7009</strain>
    </source>
</reference>
<dbReference type="AlphaFoldDB" id="A0AA92H7W8"/>
<dbReference type="InterPro" id="IPR050319">
    <property type="entry name" value="ABC_transp_ATP-bind"/>
</dbReference>
<evidence type="ECO:0000256" key="3">
    <source>
        <dbReference type="ARBA" id="ARBA00022741"/>
    </source>
</evidence>
<organism evidence="6 7">
    <name type="scientific">Rhizobium rhizogenes</name>
    <name type="common">Agrobacterium rhizogenes</name>
    <dbReference type="NCBI Taxonomy" id="359"/>
    <lineage>
        <taxon>Bacteria</taxon>
        <taxon>Pseudomonadati</taxon>
        <taxon>Pseudomonadota</taxon>
        <taxon>Alphaproteobacteria</taxon>
        <taxon>Hyphomicrobiales</taxon>
        <taxon>Rhizobiaceae</taxon>
        <taxon>Rhizobium/Agrobacterium group</taxon>
        <taxon>Rhizobium</taxon>
    </lineage>
</organism>
<evidence type="ECO:0000256" key="1">
    <source>
        <dbReference type="ARBA" id="ARBA00005417"/>
    </source>
</evidence>
<dbReference type="Proteomes" id="UP000244335">
    <property type="component" value="Unassembled WGS sequence"/>
</dbReference>
<sequence length="261" mass="28427">MEPFFSVNHLSKRYQARGRTVQALDDVSFTLARGETLGLAGPSGCGKSTLARIIMRLSPADGGEVRFQGQNWLAISGQDLRAARRHVQMVFQDTHGAFNPRATVADAIGEPLRIHRIVLPRDRRAEIVRLLERVGLGADHAARPVLQLSGGQRQRVAIARAIACRPSLLVMDEAVSALDVSVRAQILELLVSLQSETGLSCLFVSHDLAVIRAVCHRVAIMELGRIVEQGETDSVISNPQSDTAKRLIAAVPTLRKDQSHA</sequence>
<evidence type="ECO:0000313" key="7">
    <source>
        <dbReference type="Proteomes" id="UP000244335"/>
    </source>
</evidence>
<keyword evidence="3" id="KW-0547">Nucleotide-binding</keyword>
<evidence type="ECO:0000256" key="4">
    <source>
        <dbReference type="ARBA" id="ARBA00022840"/>
    </source>
</evidence>
<gene>
    <name evidence="6" type="ORF">DC430_18375</name>
</gene>
<comment type="caution">
    <text evidence="6">The sequence shown here is derived from an EMBL/GenBank/DDBJ whole genome shotgun (WGS) entry which is preliminary data.</text>
</comment>
<feature type="domain" description="ABC transporter" evidence="5">
    <location>
        <begin position="5"/>
        <end position="248"/>
    </location>
</feature>
<dbReference type="Gene3D" id="3.40.50.300">
    <property type="entry name" value="P-loop containing nucleotide triphosphate hydrolases"/>
    <property type="match status" value="1"/>
</dbReference>
<dbReference type="GO" id="GO:0016887">
    <property type="term" value="F:ATP hydrolysis activity"/>
    <property type="evidence" value="ECO:0007669"/>
    <property type="project" value="InterPro"/>
</dbReference>
<accession>A0AA92H7W8</accession>
<dbReference type="InterPro" id="IPR003439">
    <property type="entry name" value="ABC_transporter-like_ATP-bd"/>
</dbReference>
<dbReference type="SMART" id="SM00382">
    <property type="entry name" value="AAA"/>
    <property type="match status" value="1"/>
</dbReference>
<dbReference type="GO" id="GO:0055085">
    <property type="term" value="P:transmembrane transport"/>
    <property type="evidence" value="ECO:0007669"/>
    <property type="project" value="UniProtKB-ARBA"/>
</dbReference>
<keyword evidence="2" id="KW-0813">Transport</keyword>
<dbReference type="Pfam" id="PF00005">
    <property type="entry name" value="ABC_tran"/>
    <property type="match status" value="1"/>
</dbReference>
<dbReference type="PANTHER" id="PTHR43776:SF7">
    <property type="entry name" value="D,D-DIPEPTIDE TRANSPORT ATP-BINDING PROTEIN DDPF-RELATED"/>
    <property type="match status" value="1"/>
</dbReference>
<dbReference type="InterPro" id="IPR027417">
    <property type="entry name" value="P-loop_NTPase"/>
</dbReference>
<dbReference type="PANTHER" id="PTHR43776">
    <property type="entry name" value="TRANSPORT ATP-BINDING PROTEIN"/>
    <property type="match status" value="1"/>
</dbReference>
<evidence type="ECO:0000313" key="6">
    <source>
        <dbReference type="EMBL" id="PVE51405.1"/>
    </source>
</evidence>
<evidence type="ECO:0000259" key="5">
    <source>
        <dbReference type="PROSITE" id="PS50893"/>
    </source>
</evidence>
<evidence type="ECO:0000256" key="2">
    <source>
        <dbReference type="ARBA" id="ARBA00022448"/>
    </source>
</evidence>
<proteinExistence type="inferred from homology"/>
<dbReference type="SUPFAM" id="SSF52540">
    <property type="entry name" value="P-loop containing nucleoside triphosphate hydrolases"/>
    <property type="match status" value="1"/>
</dbReference>
<comment type="similarity">
    <text evidence="1">Belongs to the ABC transporter superfamily.</text>
</comment>
<dbReference type="InterPro" id="IPR017871">
    <property type="entry name" value="ABC_transporter-like_CS"/>
</dbReference>
<name>A0AA92H7W8_RHIRH</name>
<dbReference type="EMBL" id="QDFR01000007">
    <property type="protein sequence ID" value="PVE51405.1"/>
    <property type="molecule type" value="Genomic_DNA"/>
</dbReference>